<name>A0A1X7HQU1_9PROT</name>
<feature type="binding site" evidence="6">
    <location>
        <position position="132"/>
    </location>
    <ligand>
        <name>Mg(2+)</name>
        <dbReference type="ChEBI" id="CHEBI:18420"/>
    </ligand>
</feature>
<keyword evidence="4 6" id="KW-0460">Magnesium</keyword>
<dbReference type="AlphaFoldDB" id="A0A1X7HQU1"/>
<dbReference type="Gene3D" id="3.20.20.60">
    <property type="entry name" value="Phosphoenolpyruvate-binding domains"/>
    <property type="match status" value="1"/>
</dbReference>
<evidence type="ECO:0000256" key="6">
    <source>
        <dbReference type="PIRSR" id="PIRSR015582-2"/>
    </source>
</evidence>
<dbReference type="PANTHER" id="PTHR32308:SF0">
    <property type="entry name" value="HPCH_HPAI ALDOLASE_CITRATE LYASE DOMAIN-CONTAINING PROTEIN"/>
    <property type="match status" value="1"/>
</dbReference>
<dbReference type="InterPro" id="IPR015813">
    <property type="entry name" value="Pyrv/PenolPyrv_kinase-like_dom"/>
</dbReference>
<feature type="binding site" evidence="5">
    <location>
        <position position="132"/>
    </location>
    <ligand>
        <name>substrate</name>
    </ligand>
</feature>
<dbReference type="GO" id="GO:0016829">
    <property type="term" value="F:lyase activity"/>
    <property type="evidence" value="ECO:0007669"/>
    <property type="project" value="UniProtKB-KW"/>
</dbReference>
<reference evidence="8 9" key="1">
    <citation type="submission" date="2017-04" db="EMBL/GenBank/DDBJ databases">
        <authorList>
            <person name="Afonso C.L."/>
            <person name="Miller P.J."/>
            <person name="Scott M.A."/>
            <person name="Spackman E."/>
            <person name="Goraichik I."/>
            <person name="Dimitrov K.M."/>
            <person name="Suarez D.L."/>
            <person name="Swayne D.E."/>
        </authorList>
    </citation>
    <scope>NUCLEOTIDE SEQUENCE [LARGE SCALE GENOMIC DNA]</scope>
    <source>
        <strain evidence="8 9">A2P</strain>
    </source>
</reference>
<dbReference type="InterPro" id="IPR005000">
    <property type="entry name" value="Aldolase/citrate-lyase_domain"/>
</dbReference>
<dbReference type="PANTHER" id="PTHR32308">
    <property type="entry name" value="LYASE BETA SUBUNIT, PUTATIVE (AFU_ORTHOLOGUE AFUA_4G13030)-RELATED"/>
    <property type="match status" value="1"/>
</dbReference>
<evidence type="ECO:0000256" key="3">
    <source>
        <dbReference type="ARBA" id="ARBA00022723"/>
    </source>
</evidence>
<dbReference type="OrthoDB" id="9800547at2"/>
<evidence type="ECO:0000256" key="1">
    <source>
        <dbReference type="ARBA" id="ARBA00001946"/>
    </source>
</evidence>
<organism evidence="8 9">
    <name type="scientific">Azospirillum oryzae</name>
    <dbReference type="NCBI Taxonomy" id="286727"/>
    <lineage>
        <taxon>Bacteria</taxon>
        <taxon>Pseudomonadati</taxon>
        <taxon>Pseudomonadota</taxon>
        <taxon>Alphaproteobacteria</taxon>
        <taxon>Rhodospirillales</taxon>
        <taxon>Azospirillaceae</taxon>
        <taxon>Azospirillum</taxon>
    </lineage>
</organism>
<dbReference type="InterPro" id="IPR011206">
    <property type="entry name" value="Citrate_lyase_beta/mcl1/mcl2"/>
</dbReference>
<evidence type="ECO:0000256" key="5">
    <source>
        <dbReference type="PIRSR" id="PIRSR015582-1"/>
    </source>
</evidence>
<feature type="binding site" evidence="6">
    <location>
        <position position="160"/>
    </location>
    <ligand>
        <name>Mg(2+)</name>
        <dbReference type="ChEBI" id="CHEBI:18420"/>
    </ligand>
</feature>
<sequence length="297" mass="31507">MTKLARSFLFVPADSEKKINKALQSAADALVLDLEDSVMPTRKKLAREALAELLTAPPGDYRGTLWVRINPLTTEYALDDLCAVVGPSLGGILLPKCEGPRDVETASNFIAALAAKAGLKSESIGILAVATETAAAPFALGDYHKAVLPRLWGLTWGAEDLSSAIGAATNKSPNGEWAFTYKMVRSQCLLAAKASGVQCIETLYVDYKDTEGLLASCIEARREGFTGRFAIHPAQVDGINEGFMPSAGEVEHAHRIIAAFDAAGDSGTVGLDGQMLDIPHLKQAQKVLQLHAAFATA</sequence>
<evidence type="ECO:0000259" key="7">
    <source>
        <dbReference type="Pfam" id="PF03328"/>
    </source>
</evidence>
<feature type="domain" description="HpcH/HpaI aldolase/citrate lyase" evidence="7">
    <location>
        <begin position="6"/>
        <end position="233"/>
    </location>
</feature>
<proteinExistence type="inferred from homology"/>
<dbReference type="PIRSF" id="PIRSF015582">
    <property type="entry name" value="Cit_lyase_B"/>
    <property type="match status" value="1"/>
</dbReference>
<dbReference type="RefSeq" id="WP_085091730.1">
    <property type="nucleotide sequence ID" value="NZ_FXAK01000009.1"/>
</dbReference>
<evidence type="ECO:0000313" key="9">
    <source>
        <dbReference type="Proteomes" id="UP000192936"/>
    </source>
</evidence>
<dbReference type="InterPro" id="IPR040442">
    <property type="entry name" value="Pyrv_kinase-like_dom_sf"/>
</dbReference>
<accession>A0A1X7HQU1</accession>
<evidence type="ECO:0000256" key="2">
    <source>
        <dbReference type="ARBA" id="ARBA00005568"/>
    </source>
</evidence>
<dbReference type="SUPFAM" id="SSF51621">
    <property type="entry name" value="Phosphoenolpyruvate/pyruvate domain"/>
    <property type="match status" value="1"/>
</dbReference>
<dbReference type="STRING" id="286727.SAMN02982917_6969"/>
<gene>
    <name evidence="8" type="ORF">SAMN02982917_6969</name>
</gene>
<dbReference type="EMBL" id="FXAK01000009">
    <property type="protein sequence ID" value="SMF90112.1"/>
    <property type="molecule type" value="Genomic_DNA"/>
</dbReference>
<protein>
    <submittedName>
        <fullName evidence="8">Citrate lyase subunit beta / citryl-CoA lyase</fullName>
    </submittedName>
</protein>
<dbReference type="GO" id="GO:0006107">
    <property type="term" value="P:oxaloacetate metabolic process"/>
    <property type="evidence" value="ECO:0007669"/>
    <property type="project" value="TreeGrafter"/>
</dbReference>
<dbReference type="Proteomes" id="UP000192936">
    <property type="component" value="Unassembled WGS sequence"/>
</dbReference>
<evidence type="ECO:0000313" key="8">
    <source>
        <dbReference type="EMBL" id="SMF90112.1"/>
    </source>
</evidence>
<comment type="cofactor">
    <cofactor evidence="1">
        <name>Mg(2+)</name>
        <dbReference type="ChEBI" id="CHEBI:18420"/>
    </cofactor>
</comment>
<comment type="similarity">
    <text evidence="2">Belongs to the HpcH/HpaI aldolase family.</text>
</comment>
<dbReference type="Pfam" id="PF03328">
    <property type="entry name" value="HpcH_HpaI"/>
    <property type="match status" value="1"/>
</dbReference>
<dbReference type="GO" id="GO:0000287">
    <property type="term" value="F:magnesium ion binding"/>
    <property type="evidence" value="ECO:0007669"/>
    <property type="project" value="TreeGrafter"/>
</dbReference>
<feature type="binding site" evidence="5">
    <location>
        <position position="68"/>
    </location>
    <ligand>
        <name>substrate</name>
    </ligand>
</feature>
<evidence type="ECO:0000256" key="4">
    <source>
        <dbReference type="ARBA" id="ARBA00022842"/>
    </source>
</evidence>
<keyword evidence="3 6" id="KW-0479">Metal-binding</keyword>
<keyword evidence="8" id="KW-0456">Lyase</keyword>